<keyword evidence="20" id="KW-1185">Reference proteome</keyword>
<dbReference type="CDD" id="cd05387">
    <property type="entry name" value="BY-kinase"/>
    <property type="match status" value="1"/>
</dbReference>
<dbReference type="Pfam" id="PF02706">
    <property type="entry name" value="Wzz"/>
    <property type="match status" value="1"/>
</dbReference>
<gene>
    <name evidence="19" type="ORF">AWC35_04280</name>
</gene>
<feature type="transmembrane region" description="Helical" evidence="15">
    <location>
        <begin position="425"/>
        <end position="445"/>
    </location>
</feature>
<dbReference type="InterPro" id="IPR005702">
    <property type="entry name" value="Wzc-like_C"/>
</dbReference>
<feature type="transmembrane region" description="Helical" evidence="15">
    <location>
        <begin position="32"/>
        <end position="51"/>
    </location>
</feature>
<dbReference type="Gene3D" id="3.40.50.300">
    <property type="entry name" value="P-loop containing nucleotide triphosphate hydrolases"/>
    <property type="match status" value="1"/>
</dbReference>
<dbReference type="Pfam" id="PF13807">
    <property type="entry name" value="GNVR"/>
    <property type="match status" value="1"/>
</dbReference>
<evidence type="ECO:0000256" key="12">
    <source>
        <dbReference type="ARBA" id="ARBA00023137"/>
    </source>
</evidence>
<evidence type="ECO:0000256" key="3">
    <source>
        <dbReference type="ARBA" id="ARBA00022475"/>
    </source>
</evidence>
<dbReference type="PANTHER" id="PTHR32309">
    <property type="entry name" value="TYROSINE-PROTEIN KINASE"/>
    <property type="match status" value="1"/>
</dbReference>
<dbReference type="RefSeq" id="WP_095845225.1">
    <property type="nucleotide sequence ID" value="NZ_CP014136.1"/>
</dbReference>
<dbReference type="PANTHER" id="PTHR32309:SF32">
    <property type="entry name" value="TYROSINE-PROTEIN KINASE ETK-RELATED"/>
    <property type="match status" value="1"/>
</dbReference>
<feature type="domain" description="Tyrosine-protein kinase G-rich" evidence="18">
    <location>
        <begin position="367"/>
        <end position="447"/>
    </location>
</feature>
<dbReference type="SUPFAM" id="SSF52540">
    <property type="entry name" value="P-loop containing nucleoside triphosphate hydrolases"/>
    <property type="match status" value="1"/>
</dbReference>
<name>A0A250AXQ1_9GAMM</name>
<evidence type="ECO:0000256" key="8">
    <source>
        <dbReference type="ARBA" id="ARBA00022777"/>
    </source>
</evidence>
<evidence type="ECO:0000256" key="6">
    <source>
        <dbReference type="ARBA" id="ARBA00022692"/>
    </source>
</evidence>
<evidence type="ECO:0000256" key="11">
    <source>
        <dbReference type="ARBA" id="ARBA00023136"/>
    </source>
</evidence>
<sequence>MDKKINSVSKDTDTNDEIDIAQLYGSILDNRWLIIAITVLFTAIGIIYTMFSTPVYQADALVQVEKDVGSSILNDIASFAPNNTPSSTAEIELIQSRMIIGKTINELDLENSIEPKYFPVFGKGWARLIKNKTPEVAVSRLAVPPVMLGQEMELTINENNSYILSYDGDELINGKVGVFSEKNGVSILVSDTDAEPGTTFLLKKTSFLDTIRSLQRNLTVEDKGKDTGVLSLTLTGEDPINTQRVLASIVNNYLLQNVERKSEEAEKSLGFVKEQLPLVREKLDEAENKLNLFRKENDSVDLSLEAKSMLDTIVNVESQLNELTFKEAEISKLYTKEHPSYRTLLEQRKTLELERDKLNKRVSELPKTQQEIIRLKRDVDSGQEIYMQLLNKQQELSINKASTVGNVRIVDQAMVANKPVQPKTVVIIFISFVLGGIFSILYVLIKTILHRGIESPEQLEKSGINVYASVPLSDWQLENDRKATSHKAKQLTAGPRLLANINPVDLAMEAIRSLRTSLHFAMLDAKNNILMISGTSPGIGKTFVSTNLSAVIAQANNKVIFIDCDMRKGYAHELFGIENEKGLSEYLSNQASIDEIISDSGISSMDVISRGRVPPNPSELLMSDRFTHLLNELQSRYDIVVIDTPPILAVTDAAVIGRHAGTSMLVAGFEKTTLKEVEVSIRRFEQNGIDVKGAILNLVVKKAAGYYGYGYYQYSYESKTE</sequence>
<evidence type="ECO:0000256" key="5">
    <source>
        <dbReference type="ARBA" id="ARBA00022679"/>
    </source>
</evidence>
<evidence type="ECO:0000313" key="19">
    <source>
        <dbReference type="EMBL" id="ATA18625.1"/>
    </source>
</evidence>
<evidence type="ECO:0000259" key="18">
    <source>
        <dbReference type="Pfam" id="PF13807"/>
    </source>
</evidence>
<dbReference type="KEGG" id="gqu:AWC35_04280"/>
<dbReference type="Pfam" id="PF13614">
    <property type="entry name" value="AAA_31"/>
    <property type="match status" value="1"/>
</dbReference>
<evidence type="ECO:0000256" key="13">
    <source>
        <dbReference type="ARBA" id="ARBA00053015"/>
    </source>
</evidence>
<keyword evidence="5" id="KW-0808">Transferase</keyword>
<dbReference type="Proteomes" id="UP000217182">
    <property type="component" value="Chromosome"/>
</dbReference>
<dbReference type="GO" id="GO:0005524">
    <property type="term" value="F:ATP binding"/>
    <property type="evidence" value="ECO:0007669"/>
    <property type="project" value="UniProtKB-KW"/>
</dbReference>
<dbReference type="GO" id="GO:0004713">
    <property type="term" value="F:protein tyrosine kinase activity"/>
    <property type="evidence" value="ECO:0007669"/>
    <property type="project" value="UniProtKB-KW"/>
</dbReference>
<evidence type="ECO:0000256" key="14">
    <source>
        <dbReference type="SAM" id="Coils"/>
    </source>
</evidence>
<comment type="subcellular location">
    <subcellularLocation>
        <location evidence="1">Cell inner membrane</location>
        <topology evidence="1">Multi-pass membrane protein</topology>
    </subcellularLocation>
</comment>
<accession>A0A250AXQ1</accession>
<dbReference type="NCBIfam" id="TIGR01007">
    <property type="entry name" value="eps_fam"/>
    <property type="match status" value="1"/>
</dbReference>
<comment type="catalytic activity">
    <reaction evidence="13">
        <text>L-tyrosyl-[protein] + ATP = O-phospho-L-tyrosyl-[protein] + ADP + H(+)</text>
        <dbReference type="Rhea" id="RHEA:10596"/>
        <dbReference type="Rhea" id="RHEA-COMP:10136"/>
        <dbReference type="Rhea" id="RHEA-COMP:20101"/>
        <dbReference type="ChEBI" id="CHEBI:15378"/>
        <dbReference type="ChEBI" id="CHEBI:30616"/>
        <dbReference type="ChEBI" id="CHEBI:46858"/>
        <dbReference type="ChEBI" id="CHEBI:61978"/>
        <dbReference type="ChEBI" id="CHEBI:456216"/>
    </reaction>
</comment>
<evidence type="ECO:0000259" key="16">
    <source>
        <dbReference type="Pfam" id="PF02706"/>
    </source>
</evidence>
<feature type="domain" description="AAA" evidence="17">
    <location>
        <begin position="530"/>
        <end position="651"/>
    </location>
</feature>
<comment type="similarity">
    <text evidence="2">Belongs to the etk/wzc family.</text>
</comment>
<evidence type="ECO:0000313" key="20">
    <source>
        <dbReference type="Proteomes" id="UP000217182"/>
    </source>
</evidence>
<feature type="domain" description="Polysaccharide chain length determinant N-terminal" evidence="16">
    <location>
        <begin position="16"/>
        <end position="107"/>
    </location>
</feature>
<evidence type="ECO:0000256" key="15">
    <source>
        <dbReference type="SAM" id="Phobius"/>
    </source>
</evidence>
<evidence type="ECO:0000256" key="10">
    <source>
        <dbReference type="ARBA" id="ARBA00022989"/>
    </source>
</evidence>
<proteinExistence type="inferred from homology"/>
<dbReference type="EMBL" id="CP014136">
    <property type="protein sequence ID" value="ATA18625.1"/>
    <property type="molecule type" value="Genomic_DNA"/>
</dbReference>
<dbReference type="OrthoDB" id="9775724at2"/>
<feature type="coiled-coil region" evidence="14">
    <location>
        <begin position="255"/>
        <end position="303"/>
    </location>
</feature>
<evidence type="ECO:0000256" key="2">
    <source>
        <dbReference type="ARBA" id="ARBA00008883"/>
    </source>
</evidence>
<dbReference type="Pfam" id="PF23607">
    <property type="entry name" value="WZC_N"/>
    <property type="match status" value="1"/>
</dbReference>
<reference evidence="19 20" key="1">
    <citation type="submission" date="2016-01" db="EMBL/GenBank/DDBJ databases">
        <authorList>
            <person name="Oliw E.H."/>
        </authorList>
    </citation>
    <scope>NUCLEOTIDE SEQUENCE [LARGE SCALE GENOMIC DNA]</scope>
    <source>
        <strain evidence="19 20">FRB97</strain>
    </source>
</reference>
<keyword evidence="12" id="KW-0829">Tyrosine-protein kinase</keyword>
<keyword evidence="8 19" id="KW-0418">Kinase</keyword>
<dbReference type="InterPro" id="IPR027417">
    <property type="entry name" value="P-loop_NTPase"/>
</dbReference>
<dbReference type="AlphaFoldDB" id="A0A250AXQ1"/>
<keyword evidence="14" id="KW-0175">Coiled coil</keyword>
<keyword evidence="6 15" id="KW-0812">Transmembrane</keyword>
<evidence type="ECO:0000256" key="4">
    <source>
        <dbReference type="ARBA" id="ARBA00022519"/>
    </source>
</evidence>
<dbReference type="FunFam" id="3.40.50.300:FF:000527">
    <property type="entry name" value="Tyrosine-protein kinase etk"/>
    <property type="match status" value="1"/>
</dbReference>
<dbReference type="InterPro" id="IPR050445">
    <property type="entry name" value="Bact_polysacc_biosynth/exp"/>
</dbReference>
<keyword evidence="4" id="KW-0997">Cell inner membrane</keyword>
<dbReference type="InterPro" id="IPR003856">
    <property type="entry name" value="LPS_length_determ_N"/>
</dbReference>
<protein>
    <submittedName>
        <fullName evidence="19">Tyrosine protein kinase</fullName>
    </submittedName>
</protein>
<keyword evidence="3" id="KW-1003">Cell membrane</keyword>
<dbReference type="InterPro" id="IPR025669">
    <property type="entry name" value="AAA_dom"/>
</dbReference>
<keyword evidence="9" id="KW-0067">ATP-binding</keyword>
<organism evidence="19 20">
    <name type="scientific">Gibbsiella quercinecans</name>
    <dbReference type="NCBI Taxonomy" id="929813"/>
    <lineage>
        <taxon>Bacteria</taxon>
        <taxon>Pseudomonadati</taxon>
        <taxon>Pseudomonadota</taxon>
        <taxon>Gammaproteobacteria</taxon>
        <taxon>Enterobacterales</taxon>
        <taxon>Yersiniaceae</taxon>
        <taxon>Gibbsiella</taxon>
    </lineage>
</organism>
<evidence type="ECO:0000256" key="1">
    <source>
        <dbReference type="ARBA" id="ARBA00004429"/>
    </source>
</evidence>
<evidence type="ECO:0000256" key="7">
    <source>
        <dbReference type="ARBA" id="ARBA00022741"/>
    </source>
</evidence>
<dbReference type="NCBIfam" id="NF008568">
    <property type="entry name" value="PRK11519.1"/>
    <property type="match status" value="1"/>
</dbReference>
<dbReference type="InterPro" id="IPR032807">
    <property type="entry name" value="GNVR"/>
</dbReference>
<dbReference type="GO" id="GO:0005886">
    <property type="term" value="C:plasma membrane"/>
    <property type="evidence" value="ECO:0007669"/>
    <property type="project" value="UniProtKB-SubCell"/>
</dbReference>
<evidence type="ECO:0000259" key="17">
    <source>
        <dbReference type="Pfam" id="PF13614"/>
    </source>
</evidence>
<dbReference type="GO" id="GO:0042802">
    <property type="term" value="F:identical protein binding"/>
    <property type="evidence" value="ECO:0007669"/>
    <property type="project" value="UniProtKB-ARBA"/>
</dbReference>
<keyword evidence="7" id="KW-0547">Nucleotide-binding</keyword>
<keyword evidence="11 15" id="KW-0472">Membrane</keyword>
<evidence type="ECO:0000256" key="9">
    <source>
        <dbReference type="ARBA" id="ARBA00022840"/>
    </source>
</evidence>
<keyword evidence="10 15" id="KW-1133">Transmembrane helix</keyword>